<comment type="caution">
    <text evidence="1">The sequence shown here is derived from an EMBL/GenBank/DDBJ whole genome shotgun (WGS) entry which is preliminary data.</text>
</comment>
<evidence type="ECO:0000313" key="1">
    <source>
        <dbReference type="EMBL" id="GAA1985139.1"/>
    </source>
</evidence>
<dbReference type="EMBL" id="BAAAPU010000008">
    <property type="protein sequence ID" value="GAA1985139.1"/>
    <property type="molecule type" value="Genomic_DNA"/>
</dbReference>
<sequence>MGSTVRYEFILAERLADIAQWAFPELRESTAPVGARGSVLYGEIVDTAHLRGIIDRLQDLGYTILEMRCLPD</sequence>
<accession>A0ABN2SEI6</accession>
<evidence type="ECO:0000313" key="2">
    <source>
        <dbReference type="Proteomes" id="UP001500013"/>
    </source>
</evidence>
<organism evidence="1 2">
    <name type="scientific">Terrabacter lapilli</name>
    <dbReference type="NCBI Taxonomy" id="436231"/>
    <lineage>
        <taxon>Bacteria</taxon>
        <taxon>Bacillati</taxon>
        <taxon>Actinomycetota</taxon>
        <taxon>Actinomycetes</taxon>
        <taxon>Micrococcales</taxon>
        <taxon>Intrasporangiaceae</taxon>
        <taxon>Terrabacter</taxon>
    </lineage>
</organism>
<reference evidence="1 2" key="1">
    <citation type="journal article" date="2019" name="Int. J. Syst. Evol. Microbiol.">
        <title>The Global Catalogue of Microorganisms (GCM) 10K type strain sequencing project: providing services to taxonomists for standard genome sequencing and annotation.</title>
        <authorList>
            <consortium name="The Broad Institute Genomics Platform"/>
            <consortium name="The Broad Institute Genome Sequencing Center for Infectious Disease"/>
            <person name="Wu L."/>
            <person name="Ma J."/>
        </authorList>
    </citation>
    <scope>NUCLEOTIDE SEQUENCE [LARGE SCALE GENOMIC DNA]</scope>
    <source>
        <strain evidence="1 2">JCM 15628</strain>
    </source>
</reference>
<name>A0ABN2SEI6_9MICO</name>
<proteinExistence type="predicted"/>
<keyword evidence="2" id="KW-1185">Reference proteome</keyword>
<protein>
    <submittedName>
        <fullName evidence="1">Uncharacterized protein</fullName>
    </submittedName>
</protein>
<gene>
    <name evidence="1" type="ORF">GCM10009817_28240</name>
</gene>
<dbReference type="Proteomes" id="UP001500013">
    <property type="component" value="Unassembled WGS sequence"/>
</dbReference>